<dbReference type="AlphaFoldDB" id="A0A6J4CY25"/>
<proteinExistence type="predicted"/>
<accession>A0A6J4CY25</accession>
<dbReference type="EMBL" id="AP019774">
    <property type="protein sequence ID" value="BCD69984.1"/>
    <property type="molecule type" value="Genomic_DNA"/>
</dbReference>
<gene>
    <name evidence="1" type="ORF">SNTW_06290</name>
</gene>
<dbReference type="Proteomes" id="UP000317935">
    <property type="component" value="Chromosome"/>
</dbReference>
<dbReference type="RefSeq" id="WP_143433428.1">
    <property type="nucleotide sequence ID" value="NZ_AP019774.1"/>
</dbReference>
<evidence type="ECO:0000313" key="2">
    <source>
        <dbReference type="Proteomes" id="UP000317935"/>
    </source>
</evidence>
<reference evidence="1 2" key="1">
    <citation type="submission" date="2019-06" db="EMBL/GenBank/DDBJ databases">
        <title>Complete genome sequence of Helicobacter suis SNTW101c.</title>
        <authorList>
            <person name="Rimbara E."/>
            <person name="Suzuki M."/>
            <person name="Matsui H."/>
            <person name="Nakamura M."/>
            <person name="Mori S."/>
            <person name="Shibayama K."/>
        </authorList>
    </citation>
    <scope>NUCLEOTIDE SEQUENCE [LARGE SCALE GENOMIC DNA]</scope>
    <source>
        <strain evidence="1 2">SNTW101c</strain>
    </source>
</reference>
<evidence type="ECO:0000313" key="1">
    <source>
        <dbReference type="EMBL" id="BCD69984.1"/>
    </source>
</evidence>
<sequence>MIVTRNITNDDLAPLGLHFENIEVFRGVVWRNNELTQAFKDYMRSMDSISAFGVIYGAMKPTEFRKLDFTMRKTSTLSKLYFLHTSKTAIVLSSTLPYR</sequence>
<protein>
    <submittedName>
        <fullName evidence="1">Uncharacterized protein</fullName>
    </submittedName>
</protein>
<organism evidence="1 2">
    <name type="scientific">Helicobacter suis</name>
    <dbReference type="NCBI Taxonomy" id="104628"/>
    <lineage>
        <taxon>Bacteria</taxon>
        <taxon>Pseudomonadati</taxon>
        <taxon>Campylobacterota</taxon>
        <taxon>Epsilonproteobacteria</taxon>
        <taxon>Campylobacterales</taxon>
        <taxon>Helicobacteraceae</taxon>
        <taxon>Helicobacter</taxon>
    </lineage>
</organism>
<name>A0A6J4CY25_9HELI</name>